<protein>
    <recommendedName>
        <fullName evidence="9">Zn(2)-C6 fungal-type domain-containing protein</fullName>
    </recommendedName>
</protein>
<dbReference type="Gene3D" id="4.10.240.10">
    <property type="entry name" value="Zn(2)-C6 fungal-type DNA-binding domain"/>
    <property type="match status" value="1"/>
</dbReference>
<keyword evidence="2" id="KW-0479">Metal-binding</keyword>
<evidence type="ECO:0000256" key="1">
    <source>
        <dbReference type="ARBA" id="ARBA00004123"/>
    </source>
</evidence>
<comment type="subcellular location">
    <subcellularLocation>
        <location evidence="1">Nucleus</location>
    </subcellularLocation>
</comment>
<evidence type="ECO:0000256" key="7">
    <source>
        <dbReference type="ARBA" id="ARBA00023242"/>
    </source>
</evidence>
<dbReference type="PANTHER" id="PTHR31313">
    <property type="entry name" value="TY1 ENHANCER ACTIVATOR"/>
    <property type="match status" value="1"/>
</dbReference>
<accession>A0A1Y2M7U9</accession>
<feature type="compositionally biased region" description="Basic residues" evidence="8">
    <location>
        <begin position="1"/>
        <end position="14"/>
    </location>
</feature>
<feature type="compositionally biased region" description="Polar residues" evidence="8">
    <location>
        <begin position="185"/>
        <end position="197"/>
    </location>
</feature>
<feature type="compositionally biased region" description="Polar residues" evidence="8">
    <location>
        <begin position="149"/>
        <end position="168"/>
    </location>
</feature>
<evidence type="ECO:0000256" key="8">
    <source>
        <dbReference type="SAM" id="MobiDB-lite"/>
    </source>
</evidence>
<keyword evidence="3" id="KW-0862">Zinc</keyword>
<proteinExistence type="predicted"/>
<dbReference type="SUPFAM" id="SSF57701">
    <property type="entry name" value="Zn2/Cys6 DNA-binding domain"/>
    <property type="match status" value="1"/>
</dbReference>
<gene>
    <name evidence="10" type="ORF">B5807_02470</name>
</gene>
<dbReference type="GO" id="GO:0000981">
    <property type="term" value="F:DNA-binding transcription factor activity, RNA polymerase II-specific"/>
    <property type="evidence" value="ECO:0007669"/>
    <property type="project" value="InterPro"/>
</dbReference>
<keyword evidence="5" id="KW-0238">DNA-binding</keyword>
<feature type="region of interest" description="Disordered" evidence="8">
    <location>
        <begin position="140"/>
        <end position="173"/>
    </location>
</feature>
<dbReference type="Proteomes" id="UP000193240">
    <property type="component" value="Unassembled WGS sequence"/>
</dbReference>
<dbReference type="InterPro" id="IPR051615">
    <property type="entry name" value="Transcr_Regulatory_Elem"/>
</dbReference>
<evidence type="ECO:0000259" key="9">
    <source>
        <dbReference type="PROSITE" id="PS50048"/>
    </source>
</evidence>
<sequence>MATRSSRKATRTQKNRSTEDPAMYIKEEQASSDESRPRQNIKERRHRASVACTSCRGRRIRCVVPPGKKTCMQCERSNTTCIIKDDDERRRPISRAYVYSLVERVALLERTLEEHGVKVPPASHPPEMRHRSYQIEDVSVESVSSFSSTPQESLSSDYQPTTSPSSPDGQIEDDCHYKEKKTRSSDMSIKNDNNINSLSNKRVRHDSLISSAIVKTEPPIDPILDDDAAQYKKAFVLDQSLPMPPPPQTTFWPMTYDHNGGLTSLLPTSSDASVEQRAYSAWSNDPFVFHGYNSHDLVSEYDSHLPSTYGIEDSCAPRRFSTNLDFMPLSLS</sequence>
<dbReference type="PROSITE" id="PS00463">
    <property type="entry name" value="ZN2_CY6_FUNGAL_1"/>
    <property type="match status" value="1"/>
</dbReference>
<dbReference type="SMART" id="SM00066">
    <property type="entry name" value="GAL4"/>
    <property type="match status" value="1"/>
</dbReference>
<dbReference type="InterPro" id="IPR036864">
    <property type="entry name" value="Zn2-C6_fun-type_DNA-bd_sf"/>
</dbReference>
<evidence type="ECO:0000256" key="6">
    <source>
        <dbReference type="ARBA" id="ARBA00023163"/>
    </source>
</evidence>
<dbReference type="STRING" id="105696.A0A1Y2M7U9"/>
<dbReference type="EMBL" id="KZ107839">
    <property type="protein sequence ID" value="OSS52173.1"/>
    <property type="molecule type" value="Genomic_DNA"/>
</dbReference>
<keyword evidence="6" id="KW-0804">Transcription</keyword>
<feature type="compositionally biased region" description="Basic and acidic residues" evidence="8">
    <location>
        <begin position="25"/>
        <end position="42"/>
    </location>
</feature>
<feature type="region of interest" description="Disordered" evidence="8">
    <location>
        <begin position="1"/>
        <end position="46"/>
    </location>
</feature>
<dbReference type="GO" id="GO:0003677">
    <property type="term" value="F:DNA binding"/>
    <property type="evidence" value="ECO:0007669"/>
    <property type="project" value="UniProtKB-KW"/>
</dbReference>
<dbReference type="PANTHER" id="PTHR31313:SF81">
    <property type="entry name" value="TY1 ENHANCER ACTIVATOR"/>
    <property type="match status" value="1"/>
</dbReference>
<evidence type="ECO:0000256" key="5">
    <source>
        <dbReference type="ARBA" id="ARBA00023125"/>
    </source>
</evidence>
<dbReference type="PROSITE" id="PS50048">
    <property type="entry name" value="ZN2_CY6_FUNGAL_2"/>
    <property type="match status" value="1"/>
</dbReference>
<evidence type="ECO:0000256" key="2">
    <source>
        <dbReference type="ARBA" id="ARBA00022723"/>
    </source>
</evidence>
<keyword evidence="11" id="KW-1185">Reference proteome</keyword>
<organism evidence="10 11">
    <name type="scientific">Epicoccum nigrum</name>
    <name type="common">Soil fungus</name>
    <name type="synonym">Epicoccum purpurascens</name>
    <dbReference type="NCBI Taxonomy" id="105696"/>
    <lineage>
        <taxon>Eukaryota</taxon>
        <taxon>Fungi</taxon>
        <taxon>Dikarya</taxon>
        <taxon>Ascomycota</taxon>
        <taxon>Pezizomycotina</taxon>
        <taxon>Dothideomycetes</taxon>
        <taxon>Pleosporomycetidae</taxon>
        <taxon>Pleosporales</taxon>
        <taxon>Pleosporineae</taxon>
        <taxon>Didymellaceae</taxon>
        <taxon>Epicoccum</taxon>
    </lineage>
</organism>
<keyword evidence="4" id="KW-0805">Transcription regulation</keyword>
<dbReference type="Pfam" id="PF00172">
    <property type="entry name" value="Zn_clus"/>
    <property type="match status" value="1"/>
</dbReference>
<evidence type="ECO:0000256" key="4">
    <source>
        <dbReference type="ARBA" id="ARBA00023015"/>
    </source>
</evidence>
<dbReference type="GO" id="GO:0008270">
    <property type="term" value="F:zinc ion binding"/>
    <property type="evidence" value="ECO:0007669"/>
    <property type="project" value="InterPro"/>
</dbReference>
<dbReference type="AlphaFoldDB" id="A0A1Y2M7U9"/>
<feature type="region of interest" description="Disordered" evidence="8">
    <location>
        <begin position="178"/>
        <end position="197"/>
    </location>
</feature>
<reference evidence="10 11" key="1">
    <citation type="journal article" date="2017" name="Genome Announc.">
        <title>Genome sequence of the saprophytic ascomycete Epicoccum nigrum ICMP 19927 strain isolated from New Zealand.</title>
        <authorList>
            <person name="Fokin M."/>
            <person name="Fleetwood D."/>
            <person name="Weir B.S."/>
            <person name="Villas-Boas S.G."/>
        </authorList>
    </citation>
    <scope>NUCLEOTIDE SEQUENCE [LARGE SCALE GENOMIC DNA]</scope>
    <source>
        <strain evidence="10 11">ICMP 19927</strain>
    </source>
</reference>
<evidence type="ECO:0000256" key="3">
    <source>
        <dbReference type="ARBA" id="ARBA00022833"/>
    </source>
</evidence>
<dbReference type="GO" id="GO:0005634">
    <property type="term" value="C:nucleus"/>
    <property type="evidence" value="ECO:0007669"/>
    <property type="project" value="UniProtKB-SubCell"/>
</dbReference>
<evidence type="ECO:0000313" key="10">
    <source>
        <dbReference type="EMBL" id="OSS52173.1"/>
    </source>
</evidence>
<name>A0A1Y2M7U9_EPING</name>
<evidence type="ECO:0000313" key="11">
    <source>
        <dbReference type="Proteomes" id="UP000193240"/>
    </source>
</evidence>
<keyword evidence="7" id="KW-0539">Nucleus</keyword>
<dbReference type="InterPro" id="IPR001138">
    <property type="entry name" value="Zn2Cys6_DnaBD"/>
</dbReference>
<feature type="domain" description="Zn(2)-C6 fungal-type" evidence="9">
    <location>
        <begin position="51"/>
        <end position="83"/>
    </location>
</feature>
<dbReference type="InParanoid" id="A0A1Y2M7U9"/>
<dbReference type="CDD" id="cd00067">
    <property type="entry name" value="GAL4"/>
    <property type="match status" value="1"/>
</dbReference>